<accession>A0A9N8NMT6</accession>
<evidence type="ECO:0000313" key="1">
    <source>
        <dbReference type="EMBL" id="CAG1979386.1"/>
    </source>
</evidence>
<gene>
    <name evidence="1" type="ORF">MDCFG202_LOCUS185400</name>
</gene>
<organism evidence="1 2">
    <name type="scientific">Gibberella zeae</name>
    <name type="common">Wheat head blight fungus</name>
    <name type="synonym">Fusarium graminearum</name>
    <dbReference type="NCBI Taxonomy" id="5518"/>
    <lineage>
        <taxon>Eukaryota</taxon>
        <taxon>Fungi</taxon>
        <taxon>Dikarya</taxon>
        <taxon>Ascomycota</taxon>
        <taxon>Pezizomycotina</taxon>
        <taxon>Sordariomycetes</taxon>
        <taxon>Hypocreomycetidae</taxon>
        <taxon>Hypocreales</taxon>
        <taxon>Nectriaceae</taxon>
        <taxon>Fusarium</taxon>
    </lineage>
</organism>
<dbReference type="Proteomes" id="UP000746612">
    <property type="component" value="Unassembled WGS sequence"/>
</dbReference>
<reference evidence="1" key="1">
    <citation type="submission" date="2021-03" db="EMBL/GenBank/DDBJ databases">
        <authorList>
            <person name="Alouane T."/>
            <person name="Langin T."/>
            <person name="Bonhomme L."/>
        </authorList>
    </citation>
    <scope>NUCLEOTIDE SEQUENCE</scope>
    <source>
        <strain evidence="1">MDC_Fg202</strain>
    </source>
</reference>
<dbReference type="AlphaFoldDB" id="A0A9N8NMT6"/>
<dbReference type="EMBL" id="CAJPIJ010000112">
    <property type="protein sequence ID" value="CAG1979386.1"/>
    <property type="molecule type" value="Genomic_DNA"/>
</dbReference>
<proteinExistence type="predicted"/>
<name>A0A9N8NMT6_GIBZA</name>
<sequence>MHLPYYVRILEELKARGKTAVGEGYPSAHSQFYFWTALERTNRLRGEEGWYYGDMPGMMDW</sequence>
<comment type="caution">
    <text evidence="1">The sequence shown here is derived from an EMBL/GenBank/DDBJ whole genome shotgun (WGS) entry which is preliminary data.</text>
</comment>
<protein>
    <submittedName>
        <fullName evidence="1">Uncharacterized protein</fullName>
    </submittedName>
</protein>
<evidence type="ECO:0000313" key="2">
    <source>
        <dbReference type="Proteomes" id="UP000746612"/>
    </source>
</evidence>
<dbReference type="OrthoDB" id="4857897at2759"/>